<dbReference type="eggNOG" id="KOG4177">
    <property type="taxonomic scope" value="Eukaryota"/>
</dbReference>
<dbReference type="PANTHER" id="PTHR24198">
    <property type="entry name" value="ANKYRIN REPEAT AND PROTEIN KINASE DOMAIN-CONTAINING PROTEIN"/>
    <property type="match status" value="1"/>
</dbReference>
<proteinExistence type="predicted"/>
<dbReference type="VEuPathDB" id="FungiDB:H310_14141"/>
<feature type="compositionally biased region" description="Pro residues" evidence="3">
    <location>
        <begin position="612"/>
        <end position="622"/>
    </location>
</feature>
<dbReference type="GeneID" id="20091191"/>
<dbReference type="STRING" id="157072.A0A024TCK7"/>
<keyword evidence="2" id="KW-0040">ANK repeat</keyword>
<evidence type="ECO:0000313" key="4">
    <source>
        <dbReference type="EMBL" id="ETV91321.1"/>
    </source>
</evidence>
<accession>A0A024TCK7</accession>
<dbReference type="OrthoDB" id="78480at2759"/>
<dbReference type="SMART" id="SM00248">
    <property type="entry name" value="ANK"/>
    <property type="match status" value="13"/>
</dbReference>
<dbReference type="Pfam" id="PF12796">
    <property type="entry name" value="Ank_2"/>
    <property type="match status" value="4"/>
</dbReference>
<dbReference type="RefSeq" id="XP_008880158.1">
    <property type="nucleotide sequence ID" value="XM_008881936.1"/>
</dbReference>
<dbReference type="EMBL" id="KI914012">
    <property type="protein sequence ID" value="ETV91321.1"/>
    <property type="molecule type" value="Genomic_DNA"/>
</dbReference>
<dbReference type="PANTHER" id="PTHR24198:SF165">
    <property type="entry name" value="ANKYRIN REPEAT-CONTAINING PROTEIN-RELATED"/>
    <property type="match status" value="1"/>
</dbReference>
<dbReference type="InterPro" id="IPR002110">
    <property type="entry name" value="Ankyrin_rpt"/>
</dbReference>
<evidence type="ECO:0000256" key="2">
    <source>
        <dbReference type="ARBA" id="ARBA00023043"/>
    </source>
</evidence>
<organism evidence="4">
    <name type="scientific">Aphanomyces invadans</name>
    <dbReference type="NCBI Taxonomy" id="157072"/>
    <lineage>
        <taxon>Eukaryota</taxon>
        <taxon>Sar</taxon>
        <taxon>Stramenopiles</taxon>
        <taxon>Oomycota</taxon>
        <taxon>Saprolegniomycetes</taxon>
        <taxon>Saprolegniales</taxon>
        <taxon>Verrucalvaceae</taxon>
        <taxon>Aphanomyces</taxon>
    </lineage>
</organism>
<sequence>MCQRPNAFNTTAHSDEDRQDLHDATLVGDDIEQDMVLDFLHNLDNPARTQINVNFETQSGMTPLILACILNQHVDRVLAEPTLDINYKNAYDCSALMAACEANQLEVVQKLLAHPAIDLGDLNASFCMACKGGHDSVVDYLLSTYPDIDLNYGMTTEDDQIEHISGLELAIMNGHEKVVLSVLKQCFSTDYAKFNATLHVRASALSKACQVGNVNIAKLILATGNFESIHLSDGMNEACSNGHLPIVQLLVDDYEVDINYGEPLDALDSDDPDMFPLGVTPFYLACQSNHKEIVQYLLTLPCLDPRQLCSALNAAPDMDIVDVLLSHPKLNINDTVGDLPPLTIACVDGHLPKLARLLAVPDIDVNYRHNNDTTAFMIACSKGSVDAVKLFLGHPELDLSAVNQHGADVLSIASDAGHADVVSLLLEHAHFDAKEVRGEALGVACAHGRIDVVKLLVACPAMNANHVELGLFLACQGGHHTIVRFLLETSPHAVNVNALMAIPGQESATCLIVACGHGHDRVVAVLLEHPSIELNVVQGTPYVPLVQACSFGHFEVVKLLLGHPKIDVHCKGAGTTAMAAAQAGKHVTVQAILRQHVAPKCREPPQKRQKPTSPPASHPTKP</sequence>
<feature type="region of interest" description="Disordered" evidence="3">
    <location>
        <begin position="598"/>
        <end position="622"/>
    </location>
</feature>
<reference evidence="4" key="1">
    <citation type="submission" date="2013-12" db="EMBL/GenBank/DDBJ databases">
        <title>The Genome Sequence of Aphanomyces invadans NJM9701.</title>
        <authorList>
            <consortium name="The Broad Institute Genomics Platform"/>
            <person name="Russ C."/>
            <person name="Tyler B."/>
            <person name="van West P."/>
            <person name="Dieguez-Uribeondo J."/>
            <person name="Young S.K."/>
            <person name="Zeng Q."/>
            <person name="Gargeya S."/>
            <person name="Fitzgerald M."/>
            <person name="Abouelleil A."/>
            <person name="Alvarado L."/>
            <person name="Chapman S.B."/>
            <person name="Gainer-Dewar J."/>
            <person name="Goldberg J."/>
            <person name="Griggs A."/>
            <person name="Gujja S."/>
            <person name="Hansen M."/>
            <person name="Howarth C."/>
            <person name="Imamovic A."/>
            <person name="Ireland A."/>
            <person name="Larimer J."/>
            <person name="McCowan C."/>
            <person name="Murphy C."/>
            <person name="Pearson M."/>
            <person name="Poon T.W."/>
            <person name="Priest M."/>
            <person name="Roberts A."/>
            <person name="Saif S."/>
            <person name="Shea T."/>
            <person name="Sykes S."/>
            <person name="Wortman J."/>
            <person name="Nusbaum C."/>
            <person name="Birren B."/>
        </authorList>
    </citation>
    <scope>NUCLEOTIDE SEQUENCE [LARGE SCALE GENOMIC DNA]</scope>
    <source>
        <strain evidence="4">NJM9701</strain>
    </source>
</reference>
<dbReference type="AlphaFoldDB" id="A0A024TCK7"/>
<dbReference type="Gene3D" id="1.25.40.20">
    <property type="entry name" value="Ankyrin repeat-containing domain"/>
    <property type="match status" value="5"/>
</dbReference>
<dbReference type="SUPFAM" id="SSF140860">
    <property type="entry name" value="Pseudo ankyrin repeat-like"/>
    <property type="match status" value="1"/>
</dbReference>
<evidence type="ECO:0000256" key="1">
    <source>
        <dbReference type="ARBA" id="ARBA00022737"/>
    </source>
</evidence>
<protein>
    <submittedName>
        <fullName evidence="4">Uncharacterized protein</fullName>
    </submittedName>
</protein>
<keyword evidence="1" id="KW-0677">Repeat</keyword>
<gene>
    <name evidence="4" type="ORF">H310_14141</name>
</gene>
<name>A0A024TCK7_9STRA</name>
<dbReference type="InterPro" id="IPR036770">
    <property type="entry name" value="Ankyrin_rpt-contain_sf"/>
</dbReference>
<evidence type="ECO:0000256" key="3">
    <source>
        <dbReference type="SAM" id="MobiDB-lite"/>
    </source>
</evidence>
<dbReference type="SUPFAM" id="SSF48403">
    <property type="entry name" value="Ankyrin repeat"/>
    <property type="match status" value="2"/>
</dbReference>
<dbReference type="Pfam" id="PF00023">
    <property type="entry name" value="Ank"/>
    <property type="match status" value="1"/>
</dbReference>